<dbReference type="GO" id="GO:0016020">
    <property type="term" value="C:membrane"/>
    <property type="evidence" value="ECO:0007669"/>
    <property type="project" value="UniProtKB-SubCell"/>
</dbReference>
<keyword evidence="8" id="KW-0675">Receptor</keyword>
<dbReference type="EMBL" id="JAPFFJ010000003">
    <property type="protein sequence ID" value="KAJ6431322.1"/>
    <property type="molecule type" value="Genomic_DNA"/>
</dbReference>
<keyword evidence="2" id="KW-0433">Leucine-rich repeat</keyword>
<evidence type="ECO:0000256" key="6">
    <source>
        <dbReference type="ARBA" id="ARBA00022989"/>
    </source>
</evidence>
<dbReference type="InterPro" id="IPR013210">
    <property type="entry name" value="LRR_N_plant-typ"/>
</dbReference>
<reference evidence="12 13" key="1">
    <citation type="journal article" date="2023" name="Int. J. Mol. Sci.">
        <title>De Novo Assembly and Annotation of 11 Diverse Shrub Willow (Salix) Genomes Reveals Novel Gene Organization in Sex-Linked Regions.</title>
        <authorList>
            <person name="Hyden B."/>
            <person name="Feng K."/>
            <person name="Yates T.B."/>
            <person name="Jawdy S."/>
            <person name="Cereghino C."/>
            <person name="Smart L.B."/>
            <person name="Muchero W."/>
        </authorList>
    </citation>
    <scope>NUCLEOTIDE SEQUENCE [LARGE SCALE GENOMIC DNA]</scope>
    <source>
        <tissue evidence="12">Shoot tip</tissue>
    </source>
</reference>
<keyword evidence="7" id="KW-0472">Membrane</keyword>
<evidence type="ECO:0000256" key="7">
    <source>
        <dbReference type="ARBA" id="ARBA00023136"/>
    </source>
</evidence>
<keyword evidence="6" id="KW-1133">Transmembrane helix</keyword>
<sequence length="234" mass="25814">MAKERTCFQISFLISLYLFSKFVSLEATKLSPNSTISNAAGCMELERRALLRIKQGFKDPSGQLSSWVDKDCSGWSGSVADYKFSCLSGEISLSLLELKYFNHLDLSWNDFQGETNPEYIGSLSELSYLDLSRASFSGLAPPHLGNLSNLRYLNLYSDSYQSSVANMLPSLSNCDLRNFPDSLPTTNLSVLRILLYLSNNDISGEIDDLVEALSGCGNASLEALQLVLCLKLIS</sequence>
<dbReference type="SUPFAM" id="SSF52058">
    <property type="entry name" value="L domain-like"/>
    <property type="match status" value="1"/>
</dbReference>
<keyword evidence="4 10" id="KW-0732">Signal</keyword>
<dbReference type="InterPro" id="IPR001611">
    <property type="entry name" value="Leu-rich_rpt"/>
</dbReference>
<evidence type="ECO:0000256" key="2">
    <source>
        <dbReference type="ARBA" id="ARBA00022614"/>
    </source>
</evidence>
<accession>A0AAD6PI93</accession>
<dbReference type="AlphaFoldDB" id="A0AAD6PI93"/>
<comment type="caution">
    <text evidence="12">The sequence shown here is derived from an EMBL/GenBank/DDBJ whole genome shotgun (WGS) entry which is preliminary data.</text>
</comment>
<dbReference type="PANTHER" id="PTHR48063">
    <property type="entry name" value="LRR RECEPTOR-LIKE KINASE"/>
    <property type="match status" value="1"/>
</dbReference>
<keyword evidence="3" id="KW-0812">Transmembrane</keyword>
<evidence type="ECO:0000313" key="12">
    <source>
        <dbReference type="EMBL" id="KAJ6431322.1"/>
    </source>
</evidence>
<keyword evidence="9" id="KW-0325">Glycoprotein</keyword>
<comment type="subcellular location">
    <subcellularLocation>
        <location evidence="1">Membrane</location>
        <topology evidence="1">Single-pass type I membrane protein</topology>
    </subcellularLocation>
</comment>
<feature type="signal peptide" evidence="10">
    <location>
        <begin position="1"/>
        <end position="27"/>
    </location>
</feature>
<dbReference type="InterPro" id="IPR032675">
    <property type="entry name" value="LRR_dom_sf"/>
</dbReference>
<dbReference type="InterPro" id="IPR046956">
    <property type="entry name" value="RLP23-like"/>
</dbReference>
<dbReference type="Pfam" id="PF08263">
    <property type="entry name" value="LRRNT_2"/>
    <property type="match status" value="1"/>
</dbReference>
<keyword evidence="5" id="KW-0677">Repeat</keyword>
<feature type="domain" description="Leucine-rich repeat-containing N-terminal plant-type" evidence="11">
    <location>
        <begin position="46"/>
        <end position="77"/>
    </location>
</feature>
<evidence type="ECO:0000256" key="5">
    <source>
        <dbReference type="ARBA" id="ARBA00022737"/>
    </source>
</evidence>
<evidence type="ECO:0000256" key="8">
    <source>
        <dbReference type="ARBA" id="ARBA00023170"/>
    </source>
</evidence>
<evidence type="ECO:0000256" key="1">
    <source>
        <dbReference type="ARBA" id="ARBA00004479"/>
    </source>
</evidence>
<evidence type="ECO:0000256" key="3">
    <source>
        <dbReference type="ARBA" id="ARBA00022692"/>
    </source>
</evidence>
<evidence type="ECO:0000313" key="13">
    <source>
        <dbReference type="Proteomes" id="UP001162972"/>
    </source>
</evidence>
<feature type="chain" id="PRO_5042058491" description="Leucine-rich repeat-containing N-terminal plant-type domain-containing protein" evidence="10">
    <location>
        <begin position="28"/>
        <end position="234"/>
    </location>
</feature>
<protein>
    <recommendedName>
        <fullName evidence="11">Leucine-rich repeat-containing N-terminal plant-type domain-containing protein</fullName>
    </recommendedName>
</protein>
<organism evidence="12 13">
    <name type="scientific">Salix udensis</name>
    <dbReference type="NCBI Taxonomy" id="889485"/>
    <lineage>
        <taxon>Eukaryota</taxon>
        <taxon>Viridiplantae</taxon>
        <taxon>Streptophyta</taxon>
        <taxon>Embryophyta</taxon>
        <taxon>Tracheophyta</taxon>
        <taxon>Spermatophyta</taxon>
        <taxon>Magnoliopsida</taxon>
        <taxon>eudicotyledons</taxon>
        <taxon>Gunneridae</taxon>
        <taxon>Pentapetalae</taxon>
        <taxon>rosids</taxon>
        <taxon>fabids</taxon>
        <taxon>Malpighiales</taxon>
        <taxon>Salicaceae</taxon>
        <taxon>Saliceae</taxon>
        <taxon>Salix</taxon>
    </lineage>
</organism>
<dbReference type="Pfam" id="PF00560">
    <property type="entry name" value="LRR_1"/>
    <property type="match status" value="1"/>
</dbReference>
<keyword evidence="13" id="KW-1185">Reference proteome</keyword>
<evidence type="ECO:0000256" key="9">
    <source>
        <dbReference type="ARBA" id="ARBA00023180"/>
    </source>
</evidence>
<evidence type="ECO:0000256" key="10">
    <source>
        <dbReference type="SAM" id="SignalP"/>
    </source>
</evidence>
<gene>
    <name evidence="12" type="ORF">OIU84_018747</name>
</gene>
<dbReference type="Proteomes" id="UP001162972">
    <property type="component" value="Chromosome 10"/>
</dbReference>
<dbReference type="PANTHER" id="PTHR48063:SF29">
    <property type="entry name" value="LRR RECEPTOR-LIKE KINASE FAMILY PROTEIN"/>
    <property type="match status" value="1"/>
</dbReference>
<dbReference type="Gene3D" id="3.80.10.10">
    <property type="entry name" value="Ribonuclease Inhibitor"/>
    <property type="match status" value="1"/>
</dbReference>
<proteinExistence type="predicted"/>
<evidence type="ECO:0000259" key="11">
    <source>
        <dbReference type="Pfam" id="PF08263"/>
    </source>
</evidence>
<name>A0AAD6PI93_9ROSI</name>
<evidence type="ECO:0000256" key="4">
    <source>
        <dbReference type="ARBA" id="ARBA00022729"/>
    </source>
</evidence>